<feature type="coiled-coil region" evidence="1">
    <location>
        <begin position="20"/>
        <end position="54"/>
    </location>
</feature>
<dbReference type="EMBL" id="BMAO01016254">
    <property type="protein sequence ID" value="GFR07286.1"/>
    <property type="molecule type" value="Genomic_DNA"/>
</dbReference>
<accession>A0A8X6LDY1</accession>
<dbReference type="AlphaFoldDB" id="A0A8X6LDY1"/>
<keyword evidence="1" id="KW-0175">Coiled coil</keyword>
<comment type="caution">
    <text evidence="2">The sequence shown here is derived from an EMBL/GenBank/DDBJ whole genome shotgun (WGS) entry which is preliminary data.</text>
</comment>
<keyword evidence="3" id="KW-1185">Reference proteome</keyword>
<feature type="non-terminal residue" evidence="2">
    <location>
        <position position="122"/>
    </location>
</feature>
<evidence type="ECO:0000313" key="2">
    <source>
        <dbReference type="EMBL" id="GFR07286.1"/>
    </source>
</evidence>
<sequence>MKSQTWLEIKEKERRFPEDDRALFNELRELQEKVEKLKLQKNQQISKKVAAKEKVLNSLSVADDFKSQHPFFLKANAREQIEFIETINERKVALLRKDQEKAQKNYQDATLKHRAEMWRVIE</sequence>
<dbReference type="OrthoDB" id="6436118at2759"/>
<gene>
    <name evidence="2" type="primary">AVEN_35493_1</name>
    <name evidence="2" type="ORF">TNCT_509541</name>
</gene>
<name>A0A8X6LDY1_TRICU</name>
<dbReference type="Proteomes" id="UP000887116">
    <property type="component" value="Unassembled WGS sequence"/>
</dbReference>
<evidence type="ECO:0000256" key="1">
    <source>
        <dbReference type="SAM" id="Coils"/>
    </source>
</evidence>
<proteinExistence type="predicted"/>
<protein>
    <submittedName>
        <fullName evidence="2">Uncharacterized protein</fullName>
    </submittedName>
</protein>
<organism evidence="2 3">
    <name type="scientific">Trichonephila clavata</name>
    <name type="common">Joro spider</name>
    <name type="synonym">Nephila clavata</name>
    <dbReference type="NCBI Taxonomy" id="2740835"/>
    <lineage>
        <taxon>Eukaryota</taxon>
        <taxon>Metazoa</taxon>
        <taxon>Ecdysozoa</taxon>
        <taxon>Arthropoda</taxon>
        <taxon>Chelicerata</taxon>
        <taxon>Arachnida</taxon>
        <taxon>Araneae</taxon>
        <taxon>Araneomorphae</taxon>
        <taxon>Entelegynae</taxon>
        <taxon>Araneoidea</taxon>
        <taxon>Nephilidae</taxon>
        <taxon>Trichonephila</taxon>
    </lineage>
</organism>
<evidence type="ECO:0000313" key="3">
    <source>
        <dbReference type="Proteomes" id="UP000887116"/>
    </source>
</evidence>
<reference evidence="2" key="1">
    <citation type="submission" date="2020-07" db="EMBL/GenBank/DDBJ databases">
        <title>Multicomponent nature underlies the extraordinary mechanical properties of spider dragline silk.</title>
        <authorList>
            <person name="Kono N."/>
            <person name="Nakamura H."/>
            <person name="Mori M."/>
            <person name="Yoshida Y."/>
            <person name="Ohtoshi R."/>
            <person name="Malay A.D."/>
            <person name="Moran D.A.P."/>
            <person name="Tomita M."/>
            <person name="Numata K."/>
            <person name="Arakawa K."/>
        </authorList>
    </citation>
    <scope>NUCLEOTIDE SEQUENCE</scope>
</reference>